<keyword evidence="5 9" id="KW-0378">Hydrolase</keyword>
<dbReference type="PROSITE" id="PS51195">
    <property type="entry name" value="Q_MOTIF"/>
    <property type="match status" value="1"/>
</dbReference>
<dbReference type="PROSITE" id="PS51192">
    <property type="entry name" value="HELICASE_ATP_BIND_1"/>
    <property type="match status" value="1"/>
</dbReference>
<feature type="short sequence motif" description="Q motif" evidence="8">
    <location>
        <begin position="114"/>
        <end position="142"/>
    </location>
</feature>
<keyword evidence="4 9" id="KW-0547">Nucleotide-binding</keyword>
<evidence type="ECO:0000313" key="14">
    <source>
        <dbReference type="Proteomes" id="UP001176940"/>
    </source>
</evidence>
<dbReference type="InterPro" id="IPR014014">
    <property type="entry name" value="RNA_helicase_DEAD_Q_motif"/>
</dbReference>
<evidence type="ECO:0000259" key="11">
    <source>
        <dbReference type="PROSITE" id="PS51192"/>
    </source>
</evidence>
<reference evidence="13" key="1">
    <citation type="submission" date="2023-07" db="EMBL/GenBank/DDBJ databases">
        <authorList>
            <person name="Stuckert A."/>
        </authorList>
    </citation>
    <scope>NUCLEOTIDE SEQUENCE</scope>
</reference>
<evidence type="ECO:0000256" key="2">
    <source>
        <dbReference type="ARBA" id="ARBA00012552"/>
    </source>
</evidence>
<dbReference type="PANTHER" id="PTHR47958">
    <property type="entry name" value="ATP-DEPENDENT RNA HELICASE DBP3"/>
    <property type="match status" value="1"/>
</dbReference>
<name>A0ABN9LLN2_9NEOB</name>
<evidence type="ECO:0000256" key="3">
    <source>
        <dbReference type="ARBA" id="ARBA00022490"/>
    </source>
</evidence>
<feature type="compositionally biased region" description="Basic residues" evidence="10">
    <location>
        <begin position="667"/>
        <end position="679"/>
    </location>
</feature>
<evidence type="ECO:0000256" key="4">
    <source>
        <dbReference type="ARBA" id="ARBA00022741"/>
    </source>
</evidence>
<feature type="domain" description="Helicase ATP-binding" evidence="11">
    <location>
        <begin position="143"/>
        <end position="318"/>
    </location>
</feature>
<feature type="region of interest" description="Disordered" evidence="10">
    <location>
        <begin position="658"/>
        <end position="686"/>
    </location>
</feature>
<dbReference type="Proteomes" id="UP001176940">
    <property type="component" value="Unassembled WGS sequence"/>
</dbReference>
<dbReference type="PROSITE" id="PS00039">
    <property type="entry name" value="DEAD_ATP_HELICASE"/>
    <property type="match status" value="1"/>
</dbReference>
<comment type="subcellular location">
    <subcellularLocation>
        <location evidence="1">Cytoplasm</location>
    </subcellularLocation>
</comment>
<evidence type="ECO:0000256" key="10">
    <source>
        <dbReference type="SAM" id="MobiDB-lite"/>
    </source>
</evidence>
<evidence type="ECO:0000313" key="13">
    <source>
        <dbReference type="EMBL" id="CAJ0944046.1"/>
    </source>
</evidence>
<feature type="region of interest" description="Disordered" evidence="10">
    <location>
        <begin position="473"/>
        <end position="492"/>
    </location>
</feature>
<comment type="caution">
    <text evidence="13">The sequence shown here is derived from an EMBL/GenBank/DDBJ whole genome shotgun (WGS) entry which is preliminary data.</text>
</comment>
<proteinExistence type="inferred from homology"/>
<dbReference type="CDD" id="cd17958">
    <property type="entry name" value="DEADc_DDX43_DDX53"/>
    <property type="match status" value="1"/>
</dbReference>
<dbReference type="Gene3D" id="3.40.50.300">
    <property type="entry name" value="P-loop containing nucleotide triphosphate hydrolases"/>
    <property type="match status" value="2"/>
</dbReference>
<evidence type="ECO:0000256" key="8">
    <source>
        <dbReference type="PROSITE-ProRule" id="PRU00552"/>
    </source>
</evidence>
<feature type="domain" description="DEAD-box RNA helicase Q" evidence="12">
    <location>
        <begin position="114"/>
        <end position="142"/>
    </location>
</feature>
<dbReference type="EMBL" id="CAUEEQ010021989">
    <property type="protein sequence ID" value="CAJ0944046.1"/>
    <property type="molecule type" value="Genomic_DNA"/>
</dbReference>
<accession>A0ABN9LLN2</accession>
<comment type="similarity">
    <text evidence="9">Belongs to the DEAD box helicase family.</text>
</comment>
<organism evidence="13 14">
    <name type="scientific">Ranitomeya imitator</name>
    <name type="common">mimic poison frog</name>
    <dbReference type="NCBI Taxonomy" id="111125"/>
    <lineage>
        <taxon>Eukaryota</taxon>
        <taxon>Metazoa</taxon>
        <taxon>Chordata</taxon>
        <taxon>Craniata</taxon>
        <taxon>Vertebrata</taxon>
        <taxon>Euteleostomi</taxon>
        <taxon>Amphibia</taxon>
        <taxon>Batrachia</taxon>
        <taxon>Anura</taxon>
        <taxon>Neobatrachia</taxon>
        <taxon>Hyloidea</taxon>
        <taxon>Dendrobatidae</taxon>
        <taxon>Dendrobatinae</taxon>
        <taxon>Ranitomeya</taxon>
    </lineage>
</organism>
<sequence>MIYSPLKSQRCTRPSGLRFVMRPGPAVTSRSHDCDVTKVLLAQHLWNRTAACSAEEIGTSEDLPPIQKAFYKESSSVASMSEEEAREWRKENNNIICDDLKVDQKRPFPNPVRNFKDAFQPFPEVMDALQNAGFERPTPIQAWPILLQGLDLIGIAQTGTGKTLAYLLPGFIHLDLQPVPRHERDGPGMLVLAPTRELALQVQAECSKYRYKGFTSICIYGGGDRKSQINVVTKGVDIVIATPGRLHDLQMNDFVNLRSITYLVLDEADRMLDMGFEPQIMKILIDVRPDRQTIMTSATWPEGVRRLAKSYLKDPMMVYVGTLDLAAVNTVNQRVLIVAEEEKRAFTADFIDSLKPKDKAIIFVGKKLIADDLASDFCLQGIPVQCLHGNREQCDREEALNDFKTEVGHAILFWCILRIPQQDQEPGTQACSEVRSWPVPHPLAYQSLSVGGDEDVHHSSYGRLIPSQAALPFHAPPRSSSGRRSSFRPRPPGACLRHTPACSFSLSGPGFPGAYFRCRAPPTSFFIGRAFSRPTICALLFPTHRHHLDWLRPFLHAGCRTLRARVFIVPHTCAGELRRAILSGGTATICTGDPQHLPTGLQHPGICAFRLPGLVLFGSKLDQIIKDATGGTGSLLPQAKPCRLSFRRQFRPFRRFAASNSSPSSIKGHRHAKRRRRHPLGPLLPGVLATPRVDPPGLEEPPRPDFRLVDIPPPRLGGRLLFFRDVWISSVEDAWVREVVSSDTR</sequence>
<dbReference type="InterPro" id="IPR014001">
    <property type="entry name" value="Helicase_ATP-bd"/>
</dbReference>
<keyword evidence="7 9" id="KW-0067">ATP-binding</keyword>
<dbReference type="InterPro" id="IPR027417">
    <property type="entry name" value="P-loop_NTPase"/>
</dbReference>
<protein>
    <recommendedName>
        <fullName evidence="2">RNA helicase</fullName>
        <ecNumber evidence="2">3.6.4.13</ecNumber>
    </recommendedName>
</protein>
<keyword evidence="14" id="KW-1185">Reference proteome</keyword>
<evidence type="ECO:0000256" key="7">
    <source>
        <dbReference type="ARBA" id="ARBA00022840"/>
    </source>
</evidence>
<evidence type="ECO:0000256" key="9">
    <source>
        <dbReference type="RuleBase" id="RU000492"/>
    </source>
</evidence>
<evidence type="ECO:0000256" key="5">
    <source>
        <dbReference type="ARBA" id="ARBA00022801"/>
    </source>
</evidence>
<keyword evidence="6 9" id="KW-0347">Helicase</keyword>
<gene>
    <name evidence="13" type="ORF">RIMI_LOCUS10233874</name>
</gene>
<dbReference type="Pfam" id="PF00270">
    <property type="entry name" value="DEAD"/>
    <property type="match status" value="1"/>
</dbReference>
<dbReference type="InterPro" id="IPR011545">
    <property type="entry name" value="DEAD/DEAH_box_helicase_dom"/>
</dbReference>
<evidence type="ECO:0000256" key="6">
    <source>
        <dbReference type="ARBA" id="ARBA00022806"/>
    </source>
</evidence>
<keyword evidence="3" id="KW-0963">Cytoplasm</keyword>
<dbReference type="SMART" id="SM00487">
    <property type="entry name" value="DEXDc"/>
    <property type="match status" value="1"/>
</dbReference>
<dbReference type="SUPFAM" id="SSF52540">
    <property type="entry name" value="P-loop containing nucleoside triphosphate hydrolases"/>
    <property type="match status" value="2"/>
</dbReference>
<dbReference type="InterPro" id="IPR000629">
    <property type="entry name" value="RNA-helicase_DEAD-box_CS"/>
</dbReference>
<evidence type="ECO:0000256" key="1">
    <source>
        <dbReference type="ARBA" id="ARBA00004496"/>
    </source>
</evidence>
<evidence type="ECO:0000259" key="12">
    <source>
        <dbReference type="PROSITE" id="PS51195"/>
    </source>
</evidence>
<dbReference type="EC" id="3.6.4.13" evidence="2"/>